<dbReference type="InterPro" id="IPR037401">
    <property type="entry name" value="SnoaL-like"/>
</dbReference>
<organism evidence="2 5">
    <name type="scientific">Flavobacterium pectinovorum</name>
    <dbReference type="NCBI Taxonomy" id="29533"/>
    <lineage>
        <taxon>Bacteria</taxon>
        <taxon>Pseudomonadati</taxon>
        <taxon>Bacteroidota</taxon>
        <taxon>Flavobacteriia</taxon>
        <taxon>Flavobacteriales</taxon>
        <taxon>Flavobacteriaceae</taxon>
        <taxon>Flavobacterium</taxon>
    </lineage>
</organism>
<dbReference type="EMBL" id="MUHB01000003">
    <property type="protein sequence ID" value="OXB07822.1"/>
    <property type="molecule type" value="Genomic_DNA"/>
</dbReference>
<dbReference type="RefSeq" id="WP_073396385.1">
    <property type="nucleotide sequence ID" value="NZ_FRBX01000004.1"/>
</dbReference>
<evidence type="ECO:0000313" key="4">
    <source>
        <dbReference type="Proteomes" id="UP000184216"/>
    </source>
</evidence>
<dbReference type="InterPro" id="IPR032710">
    <property type="entry name" value="NTF2-like_dom_sf"/>
</dbReference>
<evidence type="ECO:0000313" key="2">
    <source>
        <dbReference type="EMBL" id="OXB07822.1"/>
    </source>
</evidence>
<comment type="caution">
    <text evidence="2">The sequence shown here is derived from an EMBL/GenBank/DDBJ whole genome shotgun (WGS) entry which is preliminary data.</text>
</comment>
<accession>A0AB36P6Y5</accession>
<evidence type="ECO:0000259" key="1">
    <source>
        <dbReference type="Pfam" id="PF12680"/>
    </source>
</evidence>
<dbReference type="EMBL" id="FRBX01000004">
    <property type="protein sequence ID" value="SHM81605.1"/>
    <property type="molecule type" value="Genomic_DNA"/>
</dbReference>
<evidence type="ECO:0000313" key="3">
    <source>
        <dbReference type="EMBL" id="SHM81605.1"/>
    </source>
</evidence>
<dbReference type="Gene3D" id="3.10.450.50">
    <property type="match status" value="1"/>
</dbReference>
<sequence>MSKSTINLSTQELAEQNRLVVERFFHTMETQDFEVIKEIFAPEGKQLMPYAPKGYQSSVNGLDAVYKQFSELPSRFAYFRYPRRLYTTDDPNLIFAKFTGEIGLHDGSVYANDYVGTFKMENGKILEYAEYFNPFIMAKAFDIDLSA</sequence>
<proteinExistence type="predicted"/>
<reference evidence="2 5" key="1">
    <citation type="submission" date="2016-11" db="EMBL/GenBank/DDBJ databases">
        <title>Whole genomes of Flavobacteriaceae.</title>
        <authorList>
            <person name="Stine C."/>
            <person name="Li C."/>
            <person name="Tadesse D."/>
        </authorList>
    </citation>
    <scope>NUCLEOTIDE SEQUENCE [LARGE SCALE GENOMIC DNA]</scope>
    <source>
        <strain evidence="2 5">ATCC 19366</strain>
    </source>
</reference>
<reference evidence="3 4" key="2">
    <citation type="submission" date="2016-11" db="EMBL/GenBank/DDBJ databases">
        <authorList>
            <person name="Varghese N."/>
            <person name="Submissions S."/>
        </authorList>
    </citation>
    <scope>NUCLEOTIDE SEQUENCE [LARGE SCALE GENOMIC DNA]</scope>
    <source>
        <strain evidence="3 4">DSM 6368</strain>
    </source>
</reference>
<dbReference type="Proteomes" id="UP000198431">
    <property type="component" value="Unassembled WGS sequence"/>
</dbReference>
<name>A0AB36P6Y5_9FLAO</name>
<dbReference type="AlphaFoldDB" id="A0AB36P6Y5"/>
<dbReference type="GO" id="GO:0016853">
    <property type="term" value="F:isomerase activity"/>
    <property type="evidence" value="ECO:0007669"/>
    <property type="project" value="UniProtKB-KW"/>
</dbReference>
<keyword evidence="4" id="KW-1185">Reference proteome</keyword>
<evidence type="ECO:0000313" key="5">
    <source>
        <dbReference type="Proteomes" id="UP000198431"/>
    </source>
</evidence>
<protein>
    <submittedName>
        <fullName evidence="3">Ketosteroid isomerase-related protein</fullName>
    </submittedName>
</protein>
<dbReference type="SUPFAM" id="SSF54427">
    <property type="entry name" value="NTF2-like"/>
    <property type="match status" value="1"/>
</dbReference>
<gene>
    <name evidence="2" type="ORF">B0A72_02855</name>
    <name evidence="3" type="ORF">SAMN05444387_3276</name>
</gene>
<dbReference type="Pfam" id="PF12680">
    <property type="entry name" value="SnoaL_2"/>
    <property type="match status" value="1"/>
</dbReference>
<dbReference type="Proteomes" id="UP000184216">
    <property type="component" value="Unassembled WGS sequence"/>
</dbReference>
<feature type="domain" description="SnoaL-like" evidence="1">
    <location>
        <begin position="21"/>
        <end position="128"/>
    </location>
</feature>
<keyword evidence="3" id="KW-0413">Isomerase</keyword>